<dbReference type="OrthoDB" id="3215194at2"/>
<evidence type="ECO:0000313" key="2">
    <source>
        <dbReference type="EMBL" id="OHV36920.1"/>
    </source>
</evidence>
<evidence type="ECO:0000313" key="3">
    <source>
        <dbReference type="Proteomes" id="UP000179627"/>
    </source>
</evidence>
<dbReference type="EMBL" id="MBLM01000114">
    <property type="protein sequence ID" value="OHV36920.1"/>
    <property type="molecule type" value="Genomic_DNA"/>
</dbReference>
<keyword evidence="3" id="KW-1185">Reference proteome</keyword>
<name>A0A1S1QSH0_9ACTN</name>
<gene>
    <name evidence="2" type="ORF">CC117_17080</name>
</gene>
<organism evidence="2 3">
    <name type="scientific">Parafrankia colletiae</name>
    <dbReference type="NCBI Taxonomy" id="573497"/>
    <lineage>
        <taxon>Bacteria</taxon>
        <taxon>Bacillati</taxon>
        <taxon>Actinomycetota</taxon>
        <taxon>Actinomycetes</taxon>
        <taxon>Frankiales</taxon>
        <taxon>Frankiaceae</taxon>
        <taxon>Parafrankia</taxon>
    </lineage>
</organism>
<accession>A0A1S1QSH0</accession>
<dbReference type="AlphaFoldDB" id="A0A1S1QSH0"/>
<sequence>MRRMSAPPGSKLIGRPRFAVAMAFAAGAAGLTGCDQVSEETRAAGGTVLCSQIRVEPSEIQQNPASARLVALLVRDLAPEQNIRDLAGRVAEDPTALSPRAQLADWVADRCGGAVGSGGAGSGGGAGDGGAGDGGGAGGEDQGAGDDDGGQGDD</sequence>
<feature type="compositionally biased region" description="Acidic residues" evidence="1">
    <location>
        <begin position="143"/>
        <end position="154"/>
    </location>
</feature>
<dbReference type="PROSITE" id="PS51257">
    <property type="entry name" value="PROKAR_LIPOPROTEIN"/>
    <property type="match status" value="1"/>
</dbReference>
<protein>
    <submittedName>
        <fullName evidence="2">Uncharacterized protein</fullName>
    </submittedName>
</protein>
<proteinExistence type="predicted"/>
<evidence type="ECO:0000256" key="1">
    <source>
        <dbReference type="SAM" id="MobiDB-lite"/>
    </source>
</evidence>
<feature type="region of interest" description="Disordered" evidence="1">
    <location>
        <begin position="114"/>
        <end position="154"/>
    </location>
</feature>
<feature type="compositionally biased region" description="Gly residues" evidence="1">
    <location>
        <begin position="114"/>
        <end position="142"/>
    </location>
</feature>
<comment type="caution">
    <text evidence="2">The sequence shown here is derived from an EMBL/GenBank/DDBJ whole genome shotgun (WGS) entry which is preliminary data.</text>
</comment>
<dbReference type="Proteomes" id="UP000179627">
    <property type="component" value="Unassembled WGS sequence"/>
</dbReference>
<reference evidence="3" key="1">
    <citation type="submission" date="2016-07" db="EMBL/GenBank/DDBJ databases">
        <title>Sequence Frankia sp. strain CcI1.17.</title>
        <authorList>
            <person name="Ghodhbane-Gtari F."/>
            <person name="Swanson E."/>
            <person name="Gueddou A."/>
            <person name="Morris K."/>
            <person name="Hezbri K."/>
            <person name="Ktari A."/>
            <person name="Nouioui I."/>
            <person name="Abebe-Akele F."/>
            <person name="Simpson S."/>
            <person name="Thomas K."/>
            <person name="Gtari M."/>
            <person name="Tisa L.S."/>
            <person name="Hurst S."/>
        </authorList>
    </citation>
    <scope>NUCLEOTIDE SEQUENCE [LARGE SCALE GENOMIC DNA]</scope>
    <source>
        <strain evidence="3">Cc1.17</strain>
    </source>
</reference>